<protein>
    <recommendedName>
        <fullName evidence="1">FBD domain-containing protein</fullName>
    </recommendedName>
</protein>
<dbReference type="SMART" id="SM00579">
    <property type="entry name" value="FBD"/>
    <property type="match status" value="1"/>
</dbReference>
<dbReference type="Proteomes" id="UP000813463">
    <property type="component" value="Chromosome 1"/>
</dbReference>
<organism evidence="2 3">
    <name type="scientific">Spinacia oleracea</name>
    <name type="common">Spinach</name>
    <dbReference type="NCBI Taxonomy" id="3562"/>
    <lineage>
        <taxon>Eukaryota</taxon>
        <taxon>Viridiplantae</taxon>
        <taxon>Streptophyta</taxon>
        <taxon>Embryophyta</taxon>
        <taxon>Tracheophyta</taxon>
        <taxon>Spermatophyta</taxon>
        <taxon>Magnoliopsida</taxon>
        <taxon>eudicotyledons</taxon>
        <taxon>Gunneridae</taxon>
        <taxon>Pentapetalae</taxon>
        <taxon>Caryophyllales</taxon>
        <taxon>Chenopodiaceae</taxon>
        <taxon>Chenopodioideae</taxon>
        <taxon>Anserineae</taxon>
        <taxon>Spinacia</taxon>
    </lineage>
</organism>
<dbReference type="RefSeq" id="XP_021845799.2">
    <property type="nucleotide sequence ID" value="XM_021990107.2"/>
</dbReference>
<name>A0A9R0JSW6_SPIOL</name>
<reference evidence="2" key="1">
    <citation type="journal article" date="2021" name="Nat. Commun.">
        <title>Genomic analyses provide insights into spinach domestication and the genetic basis of agronomic traits.</title>
        <authorList>
            <person name="Cai X."/>
            <person name="Sun X."/>
            <person name="Xu C."/>
            <person name="Sun H."/>
            <person name="Wang X."/>
            <person name="Ge C."/>
            <person name="Zhang Z."/>
            <person name="Wang Q."/>
            <person name="Fei Z."/>
            <person name="Jiao C."/>
            <person name="Wang Q."/>
        </authorList>
    </citation>
    <scope>NUCLEOTIDE SEQUENCE [LARGE SCALE GENOMIC DNA]</scope>
    <source>
        <strain evidence="2">cv. Varoflay</strain>
    </source>
</reference>
<feature type="domain" description="FBD" evidence="1">
    <location>
        <begin position="187"/>
        <end position="262"/>
    </location>
</feature>
<accession>A0A9R0JSW6</accession>
<keyword evidence="2" id="KW-1185">Reference proteome</keyword>
<dbReference type="InterPro" id="IPR006566">
    <property type="entry name" value="FBD"/>
</dbReference>
<dbReference type="InterPro" id="IPR050232">
    <property type="entry name" value="FBL13/AtMIF1-like"/>
</dbReference>
<gene>
    <name evidence="3" type="primary">LOC110785619</name>
</gene>
<evidence type="ECO:0000313" key="2">
    <source>
        <dbReference type="Proteomes" id="UP000813463"/>
    </source>
</evidence>
<dbReference type="AlphaFoldDB" id="A0A9R0JSW6"/>
<dbReference type="GeneID" id="110785619"/>
<evidence type="ECO:0000259" key="1">
    <source>
        <dbReference type="SMART" id="SM00579"/>
    </source>
</evidence>
<dbReference type="PANTHER" id="PTHR31900">
    <property type="entry name" value="F-BOX/RNI SUPERFAMILY PROTEIN-RELATED"/>
    <property type="match status" value="1"/>
</dbReference>
<evidence type="ECO:0000313" key="3">
    <source>
        <dbReference type="RefSeq" id="XP_021845799.2"/>
    </source>
</evidence>
<reference evidence="3" key="2">
    <citation type="submission" date="2025-08" db="UniProtKB">
        <authorList>
            <consortium name="RefSeq"/>
        </authorList>
    </citation>
    <scope>IDENTIFICATION</scope>
    <source>
        <tissue evidence="3">Leaf</tissue>
    </source>
</reference>
<dbReference type="PANTHER" id="PTHR31900:SF31">
    <property type="entry name" value="F-BOX_LRR-REPEAT PROTEIN 13-LIKE"/>
    <property type="match status" value="1"/>
</dbReference>
<sequence>MISGCPCLQELAIVFPYKLHQLHFTAPSIEKLELEFSTESGSAQDRYYSLDCPNLKILQIEDVLLGNLQIIDVSSVRKAIIRGSFRVDLPSNEQDQFEILLGKFQNAEVFYWGDNTYLQLEHCGNEKLAFQKNTWTRLALRSGARGSCLLGVCRLLRNSLYLQQLIIYADVDFICDCNMLLYELSSPCVMRYLKIVTILNFEKSCQPLLQLIEFLLKSAVNLDELVIVCNRKDRLLSIEGHAFMMKLLSFRRASQNARVVFD</sequence>
<proteinExistence type="predicted"/>
<dbReference type="KEGG" id="soe:110785619"/>